<reference evidence="2" key="1">
    <citation type="submission" date="2016-10" db="EMBL/GenBank/DDBJ databases">
        <authorList>
            <person name="de Groot N.N."/>
        </authorList>
    </citation>
    <scope>NUCLEOTIDE SEQUENCE</scope>
</reference>
<dbReference type="AlphaFoldDB" id="A0A1W1C2Q8"/>
<feature type="transmembrane region" description="Helical" evidence="1">
    <location>
        <begin position="81"/>
        <end position="104"/>
    </location>
</feature>
<accession>A0A1W1C2Q8</accession>
<name>A0A1W1C2Q8_9ZZZZ</name>
<evidence type="ECO:0000256" key="1">
    <source>
        <dbReference type="SAM" id="Phobius"/>
    </source>
</evidence>
<gene>
    <name evidence="2" type="ORF">MNB_SUP05-5-806</name>
</gene>
<feature type="transmembrane region" description="Helical" evidence="1">
    <location>
        <begin position="47"/>
        <end position="69"/>
    </location>
</feature>
<dbReference type="EMBL" id="FPHJ01000029">
    <property type="protein sequence ID" value="SFV60128.1"/>
    <property type="molecule type" value="Genomic_DNA"/>
</dbReference>
<sequence length="132" mass="15068">MKLGGIGYALIIPILISLTIIAFTYFKTKQVKLNKPYFVYLHWQQSVNWYRPILIVYGISILIFLLGIFISNNSQENMQAIVSKVFILLSLIPLFFTVLTAFVVESGYLFSAGRGEVLQKMIDKYPNHQANS</sequence>
<feature type="transmembrane region" description="Helical" evidence="1">
    <location>
        <begin position="6"/>
        <end position="26"/>
    </location>
</feature>
<keyword evidence="1" id="KW-0472">Membrane</keyword>
<keyword evidence="1" id="KW-0812">Transmembrane</keyword>
<keyword evidence="1" id="KW-1133">Transmembrane helix</keyword>
<evidence type="ECO:0000313" key="2">
    <source>
        <dbReference type="EMBL" id="SFV60128.1"/>
    </source>
</evidence>
<proteinExistence type="predicted"/>
<organism evidence="2">
    <name type="scientific">hydrothermal vent metagenome</name>
    <dbReference type="NCBI Taxonomy" id="652676"/>
    <lineage>
        <taxon>unclassified sequences</taxon>
        <taxon>metagenomes</taxon>
        <taxon>ecological metagenomes</taxon>
    </lineage>
</organism>
<protein>
    <submittedName>
        <fullName evidence="2">Uncharacterized protein</fullName>
    </submittedName>
</protein>